<gene>
    <name evidence="7" type="ORF">ACFQNG_18275</name>
</gene>
<reference evidence="8" key="1">
    <citation type="journal article" date="2019" name="Int. J. Syst. Evol. Microbiol.">
        <title>The Global Catalogue of Microorganisms (GCM) 10K type strain sequencing project: providing services to taxonomists for standard genome sequencing and annotation.</title>
        <authorList>
            <consortium name="The Broad Institute Genomics Platform"/>
            <consortium name="The Broad Institute Genome Sequencing Center for Infectious Disease"/>
            <person name="Wu L."/>
            <person name="Ma J."/>
        </authorList>
    </citation>
    <scope>NUCLEOTIDE SEQUENCE [LARGE SCALE GENOMIC DNA]</scope>
    <source>
        <strain evidence="8">CGMCC 1.12942</strain>
    </source>
</reference>
<keyword evidence="3 6" id="KW-0812">Transmembrane</keyword>
<keyword evidence="2" id="KW-1003">Cell membrane</keyword>
<evidence type="ECO:0000256" key="3">
    <source>
        <dbReference type="ARBA" id="ARBA00022692"/>
    </source>
</evidence>
<proteinExistence type="predicted"/>
<evidence type="ECO:0000256" key="6">
    <source>
        <dbReference type="SAM" id="Phobius"/>
    </source>
</evidence>
<organism evidence="7 8">
    <name type="scientific">Laceyella putida</name>
    <dbReference type="NCBI Taxonomy" id="110101"/>
    <lineage>
        <taxon>Bacteria</taxon>
        <taxon>Bacillati</taxon>
        <taxon>Bacillota</taxon>
        <taxon>Bacilli</taxon>
        <taxon>Bacillales</taxon>
        <taxon>Thermoactinomycetaceae</taxon>
        <taxon>Laceyella</taxon>
    </lineage>
</organism>
<dbReference type="InterPro" id="IPR038730">
    <property type="entry name" value="HyfE-like"/>
</dbReference>
<dbReference type="PANTHER" id="PTHR38601:SF1">
    <property type="entry name" value="HYDROGENASE-4 COMPONENT E"/>
    <property type="match status" value="1"/>
</dbReference>
<name>A0ABW2RQ76_9BACL</name>
<evidence type="ECO:0000256" key="1">
    <source>
        <dbReference type="ARBA" id="ARBA00004651"/>
    </source>
</evidence>
<feature type="transmembrane region" description="Helical" evidence="6">
    <location>
        <begin position="94"/>
        <end position="113"/>
    </location>
</feature>
<dbReference type="EMBL" id="JBHTBW010000070">
    <property type="protein sequence ID" value="MFC7443019.1"/>
    <property type="molecule type" value="Genomic_DNA"/>
</dbReference>
<comment type="caution">
    <text evidence="7">The sequence shown here is derived from an EMBL/GenBank/DDBJ whole genome shotgun (WGS) entry which is preliminary data.</text>
</comment>
<dbReference type="Proteomes" id="UP001596500">
    <property type="component" value="Unassembled WGS sequence"/>
</dbReference>
<feature type="transmembrane region" description="Helical" evidence="6">
    <location>
        <begin position="119"/>
        <end position="138"/>
    </location>
</feature>
<keyword evidence="5 6" id="KW-0472">Membrane</keyword>
<accession>A0ABW2RQ76</accession>
<evidence type="ECO:0000313" key="8">
    <source>
        <dbReference type="Proteomes" id="UP001596500"/>
    </source>
</evidence>
<feature type="transmembrane region" description="Helical" evidence="6">
    <location>
        <begin position="51"/>
        <end position="73"/>
    </location>
</feature>
<protein>
    <submittedName>
        <fullName evidence="7">Hydrogenase</fullName>
    </submittedName>
</protein>
<feature type="transmembrane region" description="Helical" evidence="6">
    <location>
        <begin position="174"/>
        <end position="192"/>
    </location>
</feature>
<evidence type="ECO:0000313" key="7">
    <source>
        <dbReference type="EMBL" id="MFC7443019.1"/>
    </source>
</evidence>
<keyword evidence="4 6" id="KW-1133">Transmembrane helix</keyword>
<comment type="subcellular location">
    <subcellularLocation>
        <location evidence="1">Cell membrane</location>
        <topology evidence="1">Multi-pass membrane protein</topology>
    </subcellularLocation>
</comment>
<feature type="transmembrane region" description="Helical" evidence="6">
    <location>
        <begin position="150"/>
        <end position="168"/>
    </location>
</feature>
<dbReference type="PANTHER" id="PTHR38601">
    <property type="entry name" value="HYDROGENASE-4 COMPONENT E"/>
    <property type="match status" value="1"/>
</dbReference>
<sequence>MDQWIAMTLLVSALILFQIRKISHSVGILAFQSVVLSLTAAWMWMETGITHLLIAAVLTLLVKGIVIPYILLYTIKKIGIDPIVERFTSKYSSLMIALALSVVGFYVTSHLHLPGTEHGQAYLPVSVILIFLGTFIMIDHKKAMMQGVGLITIENGLFLVAESISYGMPLIVELGIFFDLLVTVIVIGILSYRIHSTFESLNTEKMQNLKG</sequence>
<keyword evidence="8" id="KW-1185">Reference proteome</keyword>
<evidence type="ECO:0000256" key="4">
    <source>
        <dbReference type="ARBA" id="ARBA00022989"/>
    </source>
</evidence>
<evidence type="ECO:0000256" key="2">
    <source>
        <dbReference type="ARBA" id="ARBA00022475"/>
    </source>
</evidence>
<evidence type="ECO:0000256" key="5">
    <source>
        <dbReference type="ARBA" id="ARBA00023136"/>
    </source>
</evidence>
<feature type="transmembrane region" description="Helical" evidence="6">
    <location>
        <begin position="26"/>
        <end position="45"/>
    </location>
</feature>
<dbReference type="RefSeq" id="WP_379867307.1">
    <property type="nucleotide sequence ID" value="NZ_JBHTBW010000070.1"/>
</dbReference>